<dbReference type="SUPFAM" id="SSF54106">
    <property type="entry name" value="LysM domain"/>
    <property type="match status" value="1"/>
</dbReference>
<dbReference type="STRING" id="199441.BkAM31D_21830"/>
<dbReference type="RefSeq" id="WP_066157012.1">
    <property type="nucleotide sequence ID" value="NZ_CP020814.1"/>
</dbReference>
<protein>
    <submittedName>
        <fullName evidence="2">LysM domain protein</fullName>
    </submittedName>
</protein>
<dbReference type="InterPro" id="IPR036779">
    <property type="entry name" value="LysM_dom_sf"/>
</dbReference>
<reference evidence="2 3" key="1">
    <citation type="submission" date="2017-04" db="EMBL/GenBank/DDBJ databases">
        <title>Bacillus krulwichiae AM31D Genome sequencing and assembly.</title>
        <authorList>
            <person name="Krulwich T.A."/>
            <person name="Anastor L."/>
            <person name="Ehrlich R."/>
            <person name="Ehrlich G.D."/>
            <person name="Janto B."/>
        </authorList>
    </citation>
    <scope>NUCLEOTIDE SEQUENCE [LARGE SCALE GENOMIC DNA]</scope>
    <source>
        <strain evidence="2 3">AM31D</strain>
    </source>
</reference>
<gene>
    <name evidence="2" type="ORF">BkAM31D_21830</name>
</gene>
<keyword evidence="3" id="KW-1185">Reference proteome</keyword>
<organism evidence="2 3">
    <name type="scientific">Halalkalibacter krulwichiae</name>
    <dbReference type="NCBI Taxonomy" id="199441"/>
    <lineage>
        <taxon>Bacteria</taxon>
        <taxon>Bacillati</taxon>
        <taxon>Bacillota</taxon>
        <taxon>Bacilli</taxon>
        <taxon>Bacillales</taxon>
        <taxon>Bacillaceae</taxon>
        <taxon>Halalkalibacter</taxon>
    </lineage>
</organism>
<dbReference type="CDD" id="cd00118">
    <property type="entry name" value="LysM"/>
    <property type="match status" value="1"/>
</dbReference>
<evidence type="ECO:0000313" key="2">
    <source>
        <dbReference type="EMBL" id="ARK32283.1"/>
    </source>
</evidence>
<evidence type="ECO:0000313" key="3">
    <source>
        <dbReference type="Proteomes" id="UP000193006"/>
    </source>
</evidence>
<dbReference type="PROSITE" id="PS51782">
    <property type="entry name" value="LYSM"/>
    <property type="match status" value="1"/>
</dbReference>
<proteinExistence type="predicted"/>
<accession>A0A1X9MJ10</accession>
<dbReference type="AlphaFoldDB" id="A0A1X9MJ10"/>
<evidence type="ECO:0000259" key="1">
    <source>
        <dbReference type="PROSITE" id="PS51782"/>
    </source>
</evidence>
<dbReference type="SMART" id="SM00257">
    <property type="entry name" value="LysM"/>
    <property type="match status" value="1"/>
</dbReference>
<dbReference type="EMBL" id="CP020814">
    <property type="protein sequence ID" value="ARK32283.1"/>
    <property type="molecule type" value="Genomic_DNA"/>
</dbReference>
<sequence length="94" mass="10366">MAMMFGTHILHTVEPGDTVYRLAGRYDSTVAAITRANALYPPFVEPYQMYPNQVLIIPKTISGETVTLYVVQRGGDDLEGGSAFLYDTRSFSGN</sequence>
<dbReference type="Pfam" id="PF01476">
    <property type="entry name" value="LysM"/>
    <property type="match status" value="1"/>
</dbReference>
<dbReference type="InterPro" id="IPR018392">
    <property type="entry name" value="LysM"/>
</dbReference>
<dbReference type="Gene3D" id="3.10.350.10">
    <property type="entry name" value="LysM domain"/>
    <property type="match status" value="1"/>
</dbReference>
<dbReference type="Proteomes" id="UP000193006">
    <property type="component" value="Chromosome"/>
</dbReference>
<dbReference type="KEGG" id="bkw:BkAM31D_21830"/>
<name>A0A1X9MJ10_9BACI</name>
<feature type="domain" description="LysM" evidence="1">
    <location>
        <begin position="9"/>
        <end position="57"/>
    </location>
</feature>